<keyword evidence="2" id="KW-1185">Reference proteome</keyword>
<dbReference type="RefSeq" id="WP_036239441.1">
    <property type="nucleotide sequence ID" value="NZ_BSOR01000008.1"/>
</dbReference>
<accession>A0ABQ5ZUU5</accession>
<reference evidence="2" key="1">
    <citation type="journal article" date="2019" name="Int. J. Syst. Evol. Microbiol.">
        <title>The Global Catalogue of Microorganisms (GCM) 10K type strain sequencing project: providing services to taxonomists for standard genome sequencing and annotation.</title>
        <authorList>
            <consortium name="The Broad Institute Genomics Platform"/>
            <consortium name="The Broad Institute Genome Sequencing Center for Infectious Disease"/>
            <person name="Wu L."/>
            <person name="Ma J."/>
        </authorList>
    </citation>
    <scope>NUCLEOTIDE SEQUENCE [LARGE SCALE GENOMIC DNA]</scope>
    <source>
        <strain evidence="2">NBRC 100033</strain>
    </source>
</reference>
<evidence type="ECO:0000313" key="2">
    <source>
        <dbReference type="Proteomes" id="UP001156682"/>
    </source>
</evidence>
<dbReference type="SUPFAM" id="SSF54786">
    <property type="entry name" value="YcfA/nrd intein domain"/>
    <property type="match status" value="1"/>
</dbReference>
<name>A0ABQ5ZUU5_9GAMM</name>
<dbReference type="InterPro" id="IPR012933">
    <property type="entry name" value="HicA_mRNA_interferase"/>
</dbReference>
<comment type="caution">
    <text evidence="1">The sequence shown here is derived from an EMBL/GenBank/DDBJ whole genome shotgun (WGS) entry which is preliminary data.</text>
</comment>
<dbReference type="Proteomes" id="UP001156682">
    <property type="component" value="Unassembled WGS sequence"/>
</dbReference>
<gene>
    <name evidence="1" type="ORF">GCM10007878_04880</name>
</gene>
<evidence type="ECO:0008006" key="3">
    <source>
        <dbReference type="Google" id="ProtNLM"/>
    </source>
</evidence>
<organism evidence="1 2">
    <name type="scientific">Marinospirillum insulare</name>
    <dbReference type="NCBI Taxonomy" id="217169"/>
    <lineage>
        <taxon>Bacteria</taxon>
        <taxon>Pseudomonadati</taxon>
        <taxon>Pseudomonadota</taxon>
        <taxon>Gammaproteobacteria</taxon>
        <taxon>Oceanospirillales</taxon>
        <taxon>Oceanospirillaceae</taxon>
        <taxon>Marinospirillum</taxon>
    </lineage>
</organism>
<sequence length="95" mass="10974">MKVSYAITTLKQKKKSTRCNELIEILQKLGFIVRDGRRGGHKLYIHPNLREFLGGSFNCDHGKNPQIKPVYVQRVIKTLENFEGELSSLEEQKND</sequence>
<evidence type="ECO:0000313" key="1">
    <source>
        <dbReference type="EMBL" id="GLR63053.1"/>
    </source>
</evidence>
<proteinExistence type="predicted"/>
<dbReference type="Pfam" id="PF07927">
    <property type="entry name" value="HicA_toxin"/>
    <property type="match status" value="1"/>
</dbReference>
<protein>
    <recommendedName>
        <fullName evidence="3">HicA toxin of toxin-antitoxin</fullName>
    </recommendedName>
</protein>
<dbReference type="EMBL" id="BSOR01000008">
    <property type="protein sequence ID" value="GLR63053.1"/>
    <property type="molecule type" value="Genomic_DNA"/>
</dbReference>